<evidence type="ECO:0000256" key="1">
    <source>
        <dbReference type="SAM" id="MobiDB-lite"/>
    </source>
</evidence>
<evidence type="ECO:0000313" key="2">
    <source>
        <dbReference type="EMBL" id="EFJ43107.1"/>
    </source>
</evidence>
<dbReference type="Proteomes" id="UP000001058">
    <property type="component" value="Unassembled WGS sequence"/>
</dbReference>
<evidence type="ECO:0000313" key="3">
    <source>
        <dbReference type="Proteomes" id="UP000001058"/>
    </source>
</evidence>
<feature type="compositionally biased region" description="Basic and acidic residues" evidence="1">
    <location>
        <begin position="102"/>
        <end position="123"/>
    </location>
</feature>
<dbReference type="RefSeq" id="XP_002955906.1">
    <property type="nucleotide sequence ID" value="XM_002955860.1"/>
</dbReference>
<dbReference type="EMBL" id="GL378376">
    <property type="protein sequence ID" value="EFJ43107.1"/>
    <property type="molecule type" value="Genomic_DNA"/>
</dbReference>
<protein>
    <submittedName>
        <fullName evidence="2">Uncharacterized protein</fullName>
    </submittedName>
</protein>
<reference evidence="2 3" key="1">
    <citation type="journal article" date="2010" name="Science">
        <title>Genomic analysis of organismal complexity in the multicellular green alga Volvox carteri.</title>
        <authorList>
            <person name="Prochnik S.E."/>
            <person name="Umen J."/>
            <person name="Nedelcu A.M."/>
            <person name="Hallmann A."/>
            <person name="Miller S.M."/>
            <person name="Nishii I."/>
            <person name="Ferris P."/>
            <person name="Kuo A."/>
            <person name="Mitros T."/>
            <person name="Fritz-Laylin L.K."/>
            <person name="Hellsten U."/>
            <person name="Chapman J."/>
            <person name="Simakov O."/>
            <person name="Rensing S.A."/>
            <person name="Terry A."/>
            <person name="Pangilinan J."/>
            <person name="Kapitonov V."/>
            <person name="Jurka J."/>
            <person name="Salamov A."/>
            <person name="Shapiro H."/>
            <person name="Schmutz J."/>
            <person name="Grimwood J."/>
            <person name="Lindquist E."/>
            <person name="Lucas S."/>
            <person name="Grigoriev I.V."/>
            <person name="Schmitt R."/>
            <person name="Kirk D."/>
            <person name="Rokhsar D.S."/>
        </authorList>
    </citation>
    <scope>NUCLEOTIDE SEQUENCE [LARGE SCALE GENOMIC DNA]</scope>
    <source>
        <strain evidence="3">f. Nagariensis / Eve</strain>
    </source>
</reference>
<feature type="region of interest" description="Disordered" evidence="1">
    <location>
        <begin position="94"/>
        <end position="123"/>
    </location>
</feature>
<proteinExistence type="predicted"/>
<dbReference type="KEGG" id="vcn:VOLCADRAFT_106975"/>
<organism evidence="3">
    <name type="scientific">Volvox carteri f. nagariensis</name>
    <dbReference type="NCBI Taxonomy" id="3068"/>
    <lineage>
        <taxon>Eukaryota</taxon>
        <taxon>Viridiplantae</taxon>
        <taxon>Chlorophyta</taxon>
        <taxon>core chlorophytes</taxon>
        <taxon>Chlorophyceae</taxon>
        <taxon>CS clade</taxon>
        <taxon>Chlamydomonadales</taxon>
        <taxon>Volvocaceae</taxon>
        <taxon>Volvox</taxon>
    </lineage>
</organism>
<dbReference type="AlphaFoldDB" id="D8UB40"/>
<accession>D8UB40</accession>
<gene>
    <name evidence="2" type="ORF">VOLCADRAFT_106975</name>
</gene>
<keyword evidence="3" id="KW-1185">Reference proteome</keyword>
<dbReference type="InParanoid" id="D8UB40"/>
<name>D8UB40_VOLCA</name>
<dbReference type="GeneID" id="9614836"/>
<sequence length="123" mass="13854">MDLYDIIYIERLALRNQAVWFIRPKAAITAAKAGAALVKARDDKNGAEHDMARAVLVNHLSDDDLYLFDENLDVINLYAALDARYKEMMVVRQPTTDPLGRTPEHSNDARGDPEKLHQSFEGA</sequence>